<comment type="similarity">
    <text evidence="1">Belongs to the UDPGP type 1 family.</text>
</comment>
<evidence type="ECO:0000256" key="2">
    <source>
        <dbReference type="ARBA" id="ARBA00011823"/>
    </source>
</evidence>
<evidence type="ECO:0000313" key="9">
    <source>
        <dbReference type="EMBL" id="VUZ47549.1"/>
    </source>
</evidence>
<evidence type="ECO:0000256" key="8">
    <source>
        <dbReference type="ARBA" id="ARBA00047432"/>
    </source>
</evidence>
<dbReference type="Pfam" id="PF01704">
    <property type="entry name" value="UDPGP"/>
    <property type="match status" value="1"/>
</dbReference>
<protein>
    <recommendedName>
        <fullName evidence="4">UTP--glucose-1-phosphate uridylyltransferase</fullName>
        <ecNumber evidence="3">2.7.7.9</ecNumber>
    </recommendedName>
</protein>
<dbReference type="EC" id="2.7.7.9" evidence="3"/>
<accession>A0A564YKR8</accession>
<gene>
    <name evidence="9" type="ORF">WMSIL1_LOCUS7098</name>
</gene>
<reference evidence="9 10" key="1">
    <citation type="submission" date="2019-07" db="EMBL/GenBank/DDBJ databases">
        <authorList>
            <person name="Jastrzebski P J."/>
            <person name="Paukszto L."/>
            <person name="Jastrzebski P J."/>
        </authorList>
    </citation>
    <scope>NUCLEOTIDE SEQUENCE [LARGE SCALE GENOMIC DNA]</scope>
    <source>
        <strain evidence="9 10">WMS-il1</strain>
    </source>
</reference>
<evidence type="ECO:0000256" key="4">
    <source>
        <dbReference type="ARBA" id="ARBA00019048"/>
    </source>
</evidence>
<dbReference type="AlphaFoldDB" id="A0A564YKR8"/>
<dbReference type="SUPFAM" id="SSF53448">
    <property type="entry name" value="Nucleotide-diphospho-sugar transferases"/>
    <property type="match status" value="1"/>
</dbReference>
<dbReference type="Proteomes" id="UP000321570">
    <property type="component" value="Unassembled WGS sequence"/>
</dbReference>
<dbReference type="Gene3D" id="3.90.550.10">
    <property type="entry name" value="Spore Coat Polysaccharide Biosynthesis Protein SpsA, Chain A"/>
    <property type="match status" value="1"/>
</dbReference>
<evidence type="ECO:0000256" key="3">
    <source>
        <dbReference type="ARBA" id="ARBA00012415"/>
    </source>
</evidence>
<name>A0A564YKR8_HYMDI</name>
<evidence type="ECO:0000256" key="1">
    <source>
        <dbReference type="ARBA" id="ARBA00010401"/>
    </source>
</evidence>
<comment type="function">
    <text evidence="7">UTP--glucose-1-phosphate uridylyltransferase catalyzing the conversion of glucose-1-phosphate into UDP-glucose, a crucial precursor for the production of glycogen.</text>
</comment>
<comment type="catalytic activity">
    <reaction evidence="8">
        <text>alpha-D-glucose 1-phosphate + UTP + H(+) = UDP-alpha-D-glucose + diphosphate</text>
        <dbReference type="Rhea" id="RHEA:19889"/>
        <dbReference type="ChEBI" id="CHEBI:15378"/>
        <dbReference type="ChEBI" id="CHEBI:33019"/>
        <dbReference type="ChEBI" id="CHEBI:46398"/>
        <dbReference type="ChEBI" id="CHEBI:58601"/>
        <dbReference type="ChEBI" id="CHEBI:58885"/>
        <dbReference type="EC" id="2.7.7.9"/>
    </reaction>
    <physiologicalReaction direction="left-to-right" evidence="8">
        <dbReference type="Rhea" id="RHEA:19890"/>
    </physiologicalReaction>
</comment>
<evidence type="ECO:0000256" key="5">
    <source>
        <dbReference type="ARBA" id="ARBA00022679"/>
    </source>
</evidence>
<dbReference type="GO" id="GO:0006011">
    <property type="term" value="P:UDP-alpha-D-glucose metabolic process"/>
    <property type="evidence" value="ECO:0007669"/>
    <property type="project" value="InterPro"/>
</dbReference>
<organism evidence="9 10">
    <name type="scientific">Hymenolepis diminuta</name>
    <name type="common">Rat tapeworm</name>
    <dbReference type="NCBI Taxonomy" id="6216"/>
    <lineage>
        <taxon>Eukaryota</taxon>
        <taxon>Metazoa</taxon>
        <taxon>Spiralia</taxon>
        <taxon>Lophotrochozoa</taxon>
        <taxon>Platyhelminthes</taxon>
        <taxon>Cestoda</taxon>
        <taxon>Eucestoda</taxon>
        <taxon>Cyclophyllidea</taxon>
        <taxon>Hymenolepididae</taxon>
        <taxon>Hymenolepis</taxon>
    </lineage>
</organism>
<dbReference type="GO" id="GO:0005978">
    <property type="term" value="P:glycogen biosynthetic process"/>
    <property type="evidence" value="ECO:0007669"/>
    <property type="project" value="UniProtKB-UniPathway"/>
</dbReference>
<dbReference type="InterPro" id="IPR016267">
    <property type="entry name" value="UDPGP_trans"/>
</dbReference>
<dbReference type="EMBL" id="CABIJS010000244">
    <property type="protein sequence ID" value="VUZ47549.1"/>
    <property type="molecule type" value="Genomic_DNA"/>
</dbReference>
<dbReference type="UniPathway" id="UPA00164"/>
<sequence length="243" mass="28241">MNNNQVDDQWVRNQFKIQEFLVRMLRQRSSINIDEKAFLSLYNRFLTLNTKEPINWDQVQHPGEQRIKNYEDLTIPDEKDIASALSRLVILKFNGDLGTSMNFNGTKSLIQVKNEKSFLEICIQQIDELNVKYDSNVPFVLMNSFKTDQDTEEFLKKMPKTRTQITTFQQNRFPRLSEETGLPITESCQMSGNRDPKWYIPGDGDVFRCLRGSGLLKTYIEEGRNWIFLSNVDNLGATPDPGK</sequence>
<evidence type="ECO:0000256" key="6">
    <source>
        <dbReference type="ARBA" id="ARBA00022695"/>
    </source>
</evidence>
<dbReference type="InterPro" id="IPR029044">
    <property type="entry name" value="Nucleotide-diphossugar_trans"/>
</dbReference>
<evidence type="ECO:0000256" key="7">
    <source>
        <dbReference type="ARBA" id="ARBA00023579"/>
    </source>
</evidence>
<dbReference type="PANTHER" id="PTHR43511">
    <property type="match status" value="1"/>
</dbReference>
<keyword evidence="10" id="KW-1185">Reference proteome</keyword>
<keyword evidence="6" id="KW-0548">Nucleotidyltransferase</keyword>
<dbReference type="InterPro" id="IPR002618">
    <property type="entry name" value="UDPGP_fam"/>
</dbReference>
<comment type="subunit">
    <text evidence="2">Homooctamer.</text>
</comment>
<keyword evidence="5" id="KW-0808">Transferase</keyword>
<proteinExistence type="inferred from homology"/>
<dbReference type="GO" id="GO:0003983">
    <property type="term" value="F:UTP:glucose-1-phosphate uridylyltransferase activity"/>
    <property type="evidence" value="ECO:0007669"/>
    <property type="project" value="UniProtKB-EC"/>
</dbReference>
<evidence type="ECO:0000313" key="10">
    <source>
        <dbReference type="Proteomes" id="UP000321570"/>
    </source>
</evidence>